<dbReference type="CDD" id="cd04601">
    <property type="entry name" value="CBS_pair_IMPDH"/>
    <property type="match status" value="1"/>
</dbReference>
<keyword evidence="9 13" id="KW-0560">Oxidoreductase</keyword>
<evidence type="ECO:0000256" key="6">
    <source>
        <dbReference type="ARBA" id="ARBA00022749"/>
    </source>
</evidence>
<dbReference type="FunFam" id="3.20.20.70:FF:000003">
    <property type="entry name" value="GMP reductase"/>
    <property type="match status" value="1"/>
</dbReference>
<keyword evidence="22" id="KW-1185">Reference proteome</keyword>
<comment type="activity regulation">
    <text evidence="13">Mycophenolic acid (MPA) is a non-competitive inhibitor that prevents formation of the closed enzyme conformation by binding to the same site as the amobile flap. In contrast, mizoribine monophosphate (MZP) is a competitive inhibitor that induces the closed conformation. MPA is a potent inhibitor of mammalian IMPDHs but a poor inhibitor of the bacterial enzymes. MZP is a more potent inhibitor of bacterial IMPDH.</text>
</comment>
<evidence type="ECO:0000256" key="16">
    <source>
        <dbReference type="PIRSR" id="PIRSR000130-4"/>
    </source>
</evidence>
<evidence type="ECO:0000256" key="18">
    <source>
        <dbReference type="RuleBase" id="RU003927"/>
    </source>
</evidence>
<dbReference type="Proteomes" id="UP000323439">
    <property type="component" value="Unassembled WGS sequence"/>
</dbReference>
<feature type="binding site" evidence="13">
    <location>
        <begin position="337"/>
        <end position="339"/>
    </location>
    <ligand>
        <name>IMP</name>
        <dbReference type="ChEBI" id="CHEBI:58053"/>
    </ligand>
</feature>
<comment type="similarity">
    <text evidence="2 13 18">Belongs to the IMPDH/GMPR family.</text>
</comment>
<dbReference type="InterPro" id="IPR001093">
    <property type="entry name" value="IMP_DH_GMPRt"/>
</dbReference>
<name>A0A1G5WS74_9EURY</name>
<comment type="subunit">
    <text evidence="3 13">Homotetramer.</text>
</comment>
<evidence type="ECO:0000313" key="22">
    <source>
        <dbReference type="Proteomes" id="UP000323439"/>
    </source>
</evidence>
<dbReference type="SUPFAM" id="SSF51412">
    <property type="entry name" value="Inosine monophosphate dehydrogenase (IMPDH)"/>
    <property type="match status" value="1"/>
</dbReference>
<feature type="binding site" evidence="13">
    <location>
        <position position="248"/>
    </location>
    <ligand>
        <name>NAD(+)</name>
        <dbReference type="ChEBI" id="CHEBI:57540"/>
    </ligand>
</feature>
<dbReference type="Gene3D" id="3.20.20.70">
    <property type="entry name" value="Aldolase class I"/>
    <property type="match status" value="1"/>
</dbReference>
<feature type="domain" description="CBS" evidence="20">
    <location>
        <begin position="158"/>
        <end position="213"/>
    </location>
</feature>
<evidence type="ECO:0000256" key="2">
    <source>
        <dbReference type="ARBA" id="ARBA00005502"/>
    </source>
</evidence>
<dbReference type="STRING" id="230361.sm9_1399"/>
<feature type="binding site" evidence="13">
    <location>
        <position position="478"/>
    </location>
    <ligand>
        <name>K(+)</name>
        <dbReference type="ChEBI" id="CHEBI:29103"/>
        <note>ligand shared between two tetrameric partners</note>
    </ligand>
</feature>
<feature type="binding site" evidence="13 15">
    <location>
        <begin position="297"/>
        <end position="299"/>
    </location>
    <ligand>
        <name>NAD(+)</name>
        <dbReference type="ChEBI" id="CHEBI:57540"/>
    </ligand>
</feature>
<evidence type="ECO:0000256" key="13">
    <source>
        <dbReference type="HAMAP-Rule" id="MF_01964"/>
    </source>
</evidence>
<feature type="binding site" description="in other chain" evidence="13 16">
    <location>
        <position position="304"/>
    </location>
    <ligand>
        <name>K(+)</name>
        <dbReference type="ChEBI" id="CHEBI:29103"/>
        <note>ligand shared between two tetrameric partners</note>
    </ligand>
</feature>
<feature type="active site" description="Thioimidate intermediate" evidence="13 14">
    <location>
        <position position="304"/>
    </location>
</feature>
<evidence type="ECO:0000256" key="7">
    <source>
        <dbReference type="ARBA" id="ARBA00022755"/>
    </source>
</evidence>
<comment type="cofactor">
    <cofactor evidence="1 13">
        <name>K(+)</name>
        <dbReference type="ChEBI" id="CHEBI:29103"/>
    </cofactor>
</comment>
<gene>
    <name evidence="13" type="primary">guaB</name>
    <name evidence="21" type="ORF">SAMN02910315_01631</name>
</gene>
<dbReference type="GO" id="GO:0046872">
    <property type="term" value="F:metal ion binding"/>
    <property type="evidence" value="ECO:0007669"/>
    <property type="project" value="UniProtKB-UniRule"/>
</dbReference>
<comment type="pathway">
    <text evidence="13 19">Purine metabolism; XMP biosynthesis via de novo pathway; XMP from IMP: step 1/1.</text>
</comment>
<dbReference type="InterPro" id="IPR013785">
    <property type="entry name" value="Aldolase_TIM"/>
</dbReference>
<comment type="catalytic activity">
    <reaction evidence="12 13 19">
        <text>IMP + NAD(+) + H2O = XMP + NADH + H(+)</text>
        <dbReference type="Rhea" id="RHEA:11708"/>
        <dbReference type="ChEBI" id="CHEBI:15377"/>
        <dbReference type="ChEBI" id="CHEBI:15378"/>
        <dbReference type="ChEBI" id="CHEBI:57464"/>
        <dbReference type="ChEBI" id="CHEBI:57540"/>
        <dbReference type="ChEBI" id="CHEBI:57945"/>
        <dbReference type="ChEBI" id="CHEBI:58053"/>
        <dbReference type="EC" id="1.1.1.205"/>
    </reaction>
</comment>
<feature type="binding site" evidence="13">
    <location>
        <position position="424"/>
    </location>
    <ligand>
        <name>IMP</name>
        <dbReference type="ChEBI" id="CHEBI:58053"/>
    </ligand>
</feature>
<dbReference type="HAMAP" id="MF_01964">
    <property type="entry name" value="IMPDH"/>
    <property type="match status" value="1"/>
</dbReference>
<evidence type="ECO:0000256" key="8">
    <source>
        <dbReference type="ARBA" id="ARBA00022958"/>
    </source>
</evidence>
<dbReference type="PIRSF" id="PIRSF000130">
    <property type="entry name" value="IMPDH"/>
    <property type="match status" value="1"/>
</dbReference>
<evidence type="ECO:0000256" key="12">
    <source>
        <dbReference type="ARBA" id="ARBA00048028"/>
    </source>
</evidence>
<feature type="binding site" evidence="13">
    <location>
        <position position="302"/>
    </location>
    <ligand>
        <name>IMP</name>
        <dbReference type="ChEBI" id="CHEBI:58053"/>
    </ligand>
</feature>
<organism evidence="21 22">
    <name type="scientific">Methanobrevibacter millerae</name>
    <dbReference type="NCBI Taxonomy" id="230361"/>
    <lineage>
        <taxon>Archaea</taxon>
        <taxon>Methanobacteriati</taxon>
        <taxon>Methanobacteriota</taxon>
        <taxon>Methanomada group</taxon>
        <taxon>Methanobacteria</taxon>
        <taxon>Methanobacteriales</taxon>
        <taxon>Methanobacteriaceae</taxon>
        <taxon>Methanobrevibacter</taxon>
    </lineage>
</organism>
<dbReference type="SUPFAM" id="SSF54631">
    <property type="entry name" value="CBS-domain pair"/>
    <property type="match status" value="1"/>
</dbReference>
<evidence type="ECO:0000256" key="15">
    <source>
        <dbReference type="PIRSR" id="PIRSR000130-3"/>
    </source>
</evidence>
<keyword evidence="6 13" id="KW-0332">GMP biosynthesis</keyword>
<evidence type="ECO:0000256" key="19">
    <source>
        <dbReference type="RuleBase" id="RU003928"/>
    </source>
</evidence>
<accession>A0A1G5WS74</accession>
<keyword evidence="5" id="KW-0677">Repeat</keyword>
<feature type="binding site" description="in other chain" evidence="13 16">
    <location>
        <position position="301"/>
    </location>
    <ligand>
        <name>K(+)</name>
        <dbReference type="ChEBI" id="CHEBI:29103"/>
        <note>ligand shared between two tetrameric partners</note>
    </ligand>
</feature>
<feature type="binding site" evidence="13">
    <location>
        <position position="480"/>
    </location>
    <ligand>
        <name>K(+)</name>
        <dbReference type="ChEBI" id="CHEBI:29103"/>
        <note>ligand shared between two tetrameric partners</note>
    </ligand>
</feature>
<dbReference type="SMART" id="SM00116">
    <property type="entry name" value="CBS"/>
    <property type="match status" value="2"/>
</dbReference>
<dbReference type="PANTHER" id="PTHR11911:SF111">
    <property type="entry name" value="INOSINE-5'-MONOPHOSPHATE DEHYDROGENASE"/>
    <property type="match status" value="1"/>
</dbReference>
<evidence type="ECO:0000256" key="3">
    <source>
        <dbReference type="ARBA" id="ARBA00011881"/>
    </source>
</evidence>
<feature type="binding site" evidence="15">
    <location>
        <begin position="248"/>
        <end position="250"/>
    </location>
    <ligand>
        <name>NAD(+)</name>
        <dbReference type="ChEBI" id="CHEBI:57540"/>
    </ligand>
</feature>
<evidence type="ECO:0000256" key="9">
    <source>
        <dbReference type="ARBA" id="ARBA00023002"/>
    </source>
</evidence>
<evidence type="ECO:0000259" key="20">
    <source>
        <dbReference type="PROSITE" id="PS51371"/>
    </source>
</evidence>
<evidence type="ECO:0000256" key="11">
    <source>
        <dbReference type="ARBA" id="ARBA00023122"/>
    </source>
</evidence>
<keyword evidence="8 13" id="KW-0630">Potassium</keyword>
<dbReference type="EMBL" id="FMXB01000012">
    <property type="protein sequence ID" value="SDA60981.1"/>
    <property type="molecule type" value="Genomic_DNA"/>
</dbReference>
<evidence type="ECO:0000256" key="4">
    <source>
        <dbReference type="ARBA" id="ARBA00022723"/>
    </source>
</evidence>
<evidence type="ECO:0000256" key="10">
    <source>
        <dbReference type="ARBA" id="ARBA00023027"/>
    </source>
</evidence>
<feature type="binding site" evidence="13">
    <location>
        <position position="479"/>
    </location>
    <ligand>
        <name>K(+)</name>
        <dbReference type="ChEBI" id="CHEBI:29103"/>
        <note>ligand shared between two tetrameric partners</note>
    </ligand>
</feature>
<proteinExistence type="inferred from homology"/>
<dbReference type="InterPro" id="IPR000644">
    <property type="entry name" value="CBS_dom"/>
</dbReference>
<dbReference type="Pfam" id="PF00478">
    <property type="entry name" value="IMPDH"/>
    <property type="match status" value="1"/>
</dbReference>
<feature type="binding site" evidence="13">
    <location>
        <begin position="384"/>
        <end position="388"/>
    </location>
    <ligand>
        <name>IMP</name>
        <dbReference type="ChEBI" id="CHEBI:58053"/>
    </ligand>
</feature>
<feature type="domain" description="CBS" evidence="20">
    <location>
        <begin position="97"/>
        <end position="153"/>
    </location>
</feature>
<dbReference type="SMART" id="SM01240">
    <property type="entry name" value="IMPDH"/>
    <property type="match status" value="1"/>
</dbReference>
<dbReference type="OrthoDB" id="21361at2157"/>
<evidence type="ECO:0000256" key="1">
    <source>
        <dbReference type="ARBA" id="ARBA00001958"/>
    </source>
</evidence>
<keyword evidence="11 17" id="KW-0129">CBS domain</keyword>
<dbReference type="GO" id="GO:0006183">
    <property type="term" value="P:GTP biosynthetic process"/>
    <property type="evidence" value="ECO:0007669"/>
    <property type="project" value="TreeGrafter"/>
</dbReference>
<comment type="function">
    <text evidence="13">Catalyzes the conversion of inosine 5'-phosphate (IMP) to xanthosine 5'-phosphate (XMP), the first committed and rate-limiting step in the de novo synthesis of guanine nucleotides, and therefore plays an important role in the regulation of cell growth.</text>
</comment>
<feature type="binding site" evidence="13">
    <location>
        <begin position="360"/>
        <end position="361"/>
    </location>
    <ligand>
        <name>IMP</name>
        <dbReference type="ChEBI" id="CHEBI:58053"/>
    </ligand>
</feature>
<dbReference type="PANTHER" id="PTHR11911">
    <property type="entry name" value="INOSINE-5-MONOPHOSPHATE DEHYDROGENASE RELATED"/>
    <property type="match status" value="1"/>
</dbReference>
<dbReference type="CDD" id="cd00381">
    <property type="entry name" value="IMPDH"/>
    <property type="match status" value="1"/>
</dbReference>
<dbReference type="InterPro" id="IPR015875">
    <property type="entry name" value="IMP_DH/GMP_Rdtase_CS"/>
</dbReference>
<sequence>MFSKKVQEARMSYTFDDFLLTPNASYVEPKDIDTTVQLSKGITLNIPVLSAAMDTVTEAKLAIAMAQEGGIGVIHRNISQDRQVEEVKKVKSAEDLTIRDVVTITPDSTILEVQAKMQDELISGLPVVDGDKIIGIISKRDIRPVIKSDPQKTVKDIMTSDVVTVEEPITAEEALNIAYENKVERLPVLHDGKLVGIITIKDILNQAQYPKAARDKNGNFLVAAACGPFDLDRAMALDEAGADIISIDCAHAHNMNVVKFTETMKDNIDAELCVGNIATAEAAEDLISMGVDALKVGIGPGSMCTTRIVAGVGVPQLTAISDVADAAEDSGIPVIADGGIRYSGDVAKAIGAGADAVMLGNLLAASYEAPGDVVIMNGKQYKKYRGMGSMGAMTSEYDGGADRYFQGTHNKTKSKMNHTKYVPEGIEGAVPYKGTVSEILFQLVGGLKSSMGYCGAKDISDMQKKAQFVRITSSGIKESHPHDLLITNESPNYHTFD</sequence>
<dbReference type="AlphaFoldDB" id="A0A1G5WS74"/>
<feature type="binding site" description="in other chain" evidence="13 16">
    <location>
        <position position="299"/>
    </location>
    <ligand>
        <name>K(+)</name>
        <dbReference type="ChEBI" id="CHEBI:29103"/>
        <note>ligand shared between two tetrameric partners</note>
    </ligand>
</feature>
<keyword evidence="7 13" id="KW-0658">Purine biosynthesis</keyword>
<keyword evidence="10 13" id="KW-0520">NAD</keyword>
<dbReference type="UniPathway" id="UPA00601">
    <property type="reaction ID" value="UER00295"/>
</dbReference>
<feature type="active site" description="Proton acceptor" evidence="13 14">
    <location>
        <position position="403"/>
    </location>
</feature>
<evidence type="ECO:0000256" key="17">
    <source>
        <dbReference type="PROSITE-ProRule" id="PRU00703"/>
    </source>
</evidence>
<dbReference type="EC" id="1.1.1.205" evidence="13 19"/>
<dbReference type="InterPro" id="IPR046342">
    <property type="entry name" value="CBS_dom_sf"/>
</dbReference>
<reference evidence="21 22" key="1">
    <citation type="submission" date="2016-10" db="EMBL/GenBank/DDBJ databases">
        <authorList>
            <person name="Varghese N."/>
            <person name="Submissions S."/>
        </authorList>
    </citation>
    <scope>NUCLEOTIDE SEQUENCE [LARGE SCALE GENOMIC DNA]</scope>
    <source>
        <strain evidence="21 22">DSM 16643</strain>
    </source>
</reference>
<dbReference type="GO" id="GO:0003938">
    <property type="term" value="F:IMP dehydrogenase activity"/>
    <property type="evidence" value="ECO:0007669"/>
    <property type="project" value="UniProtKB-UniRule"/>
</dbReference>
<evidence type="ECO:0000256" key="14">
    <source>
        <dbReference type="PIRSR" id="PIRSR000130-1"/>
    </source>
</evidence>
<dbReference type="PROSITE" id="PS51371">
    <property type="entry name" value="CBS"/>
    <property type="match status" value="2"/>
</dbReference>
<evidence type="ECO:0000256" key="5">
    <source>
        <dbReference type="ARBA" id="ARBA00022737"/>
    </source>
</evidence>
<comment type="caution">
    <text evidence="13">Lacks conserved residue(s) required for the propagation of feature annotation.</text>
</comment>
<protein>
    <recommendedName>
        <fullName evidence="13 19">Inosine-5'-monophosphate dehydrogenase</fullName>
        <shortName evidence="13">IMP dehydrogenase</shortName>
        <shortName evidence="13">IMPD</shortName>
        <shortName evidence="13">IMPDH</shortName>
        <ecNumber evidence="13 19">1.1.1.205</ecNumber>
    </recommendedName>
</protein>
<dbReference type="RefSeq" id="WP_149732162.1">
    <property type="nucleotide sequence ID" value="NZ_FMXB01000012.1"/>
</dbReference>
<evidence type="ECO:0000313" key="21">
    <source>
        <dbReference type="EMBL" id="SDA60981.1"/>
    </source>
</evidence>
<dbReference type="Pfam" id="PF00571">
    <property type="entry name" value="CBS"/>
    <property type="match status" value="2"/>
</dbReference>
<dbReference type="NCBIfam" id="TIGR01302">
    <property type="entry name" value="IMP_dehydrog"/>
    <property type="match status" value="1"/>
</dbReference>
<keyword evidence="4 13" id="KW-0479">Metal-binding</keyword>
<dbReference type="GO" id="GO:0006177">
    <property type="term" value="P:GMP biosynthetic process"/>
    <property type="evidence" value="ECO:0007669"/>
    <property type="project" value="UniProtKB-UniRule"/>
</dbReference>
<dbReference type="InterPro" id="IPR005990">
    <property type="entry name" value="IMP_DH"/>
</dbReference>
<dbReference type="PROSITE" id="PS00487">
    <property type="entry name" value="IMP_DH_GMP_RED"/>
    <property type="match status" value="1"/>
</dbReference>
<dbReference type="GO" id="GO:0000166">
    <property type="term" value="F:nucleotide binding"/>
    <property type="evidence" value="ECO:0007669"/>
    <property type="project" value="UniProtKB-UniRule"/>
</dbReference>